<keyword evidence="3" id="KW-1185">Reference proteome</keyword>
<keyword evidence="1" id="KW-0812">Transmembrane</keyword>
<accession>A0ABV1E0Z7</accession>
<dbReference type="RefSeq" id="WP_349217942.1">
    <property type="nucleotide sequence ID" value="NZ_JBBMFD010000002.1"/>
</dbReference>
<evidence type="ECO:0000313" key="2">
    <source>
        <dbReference type="EMBL" id="MEQ2439678.1"/>
    </source>
</evidence>
<evidence type="ECO:0000313" key="3">
    <source>
        <dbReference type="Proteomes" id="UP001489509"/>
    </source>
</evidence>
<proteinExistence type="predicted"/>
<organism evidence="2 3">
    <name type="scientific">Solibaculum intestinale</name>
    <dbReference type="NCBI Taxonomy" id="3133165"/>
    <lineage>
        <taxon>Bacteria</taxon>
        <taxon>Bacillati</taxon>
        <taxon>Bacillota</taxon>
        <taxon>Clostridia</taxon>
        <taxon>Eubacteriales</taxon>
        <taxon>Oscillospiraceae</taxon>
        <taxon>Solibaculum</taxon>
    </lineage>
</organism>
<protein>
    <recommendedName>
        <fullName evidence="4">Zn-finger containing protein</fullName>
    </recommendedName>
</protein>
<keyword evidence="1" id="KW-0472">Membrane</keyword>
<evidence type="ECO:0000256" key="1">
    <source>
        <dbReference type="SAM" id="Phobius"/>
    </source>
</evidence>
<feature type="transmembrane region" description="Helical" evidence="1">
    <location>
        <begin position="12"/>
        <end position="31"/>
    </location>
</feature>
<dbReference type="EMBL" id="JBBMFD010000002">
    <property type="protein sequence ID" value="MEQ2439678.1"/>
    <property type="molecule type" value="Genomic_DNA"/>
</dbReference>
<evidence type="ECO:0008006" key="4">
    <source>
        <dbReference type="Google" id="ProtNLM"/>
    </source>
</evidence>
<reference evidence="2 3" key="1">
    <citation type="submission" date="2024-03" db="EMBL/GenBank/DDBJ databases">
        <title>Human intestinal bacterial collection.</title>
        <authorList>
            <person name="Pauvert C."/>
            <person name="Hitch T.C.A."/>
            <person name="Clavel T."/>
        </authorList>
    </citation>
    <scope>NUCLEOTIDE SEQUENCE [LARGE SCALE GENOMIC DNA]</scope>
    <source>
        <strain evidence="2 3">CLA-JM-H44</strain>
    </source>
</reference>
<keyword evidence="1" id="KW-1133">Transmembrane helix</keyword>
<sequence length="129" mass="15363">MNWFQNFMMGRHGLDQLGFALMITWFVLAMVGNFTTYLLVILALIPLAFCVFRMFSRNQYRRAKENDAFLKVWRPIPAWFRRVKNRLKGMKTHRYYKCPNCKNTLRVPKGKGKICITCPVCRTEFIKKT</sequence>
<comment type="caution">
    <text evidence="2">The sequence shown here is derived from an EMBL/GenBank/DDBJ whole genome shotgun (WGS) entry which is preliminary data.</text>
</comment>
<dbReference type="Proteomes" id="UP001489509">
    <property type="component" value="Unassembled WGS sequence"/>
</dbReference>
<name>A0ABV1E0Z7_9FIRM</name>
<gene>
    <name evidence="2" type="ORF">WMO26_02425</name>
</gene>